<proteinExistence type="predicted"/>
<dbReference type="AlphaFoldDB" id="A0A3N0ZAN7"/>
<reference evidence="2 3" key="1">
    <citation type="submission" date="2018-10" db="EMBL/GenBank/DDBJ databases">
        <title>Genome assembly for a Yunnan-Guizhou Plateau 3E fish, Anabarilius grahami (Regan), and its evolutionary and genetic applications.</title>
        <authorList>
            <person name="Jiang W."/>
        </authorList>
    </citation>
    <scope>NUCLEOTIDE SEQUENCE [LARGE SCALE GENOMIC DNA]</scope>
    <source>
        <strain evidence="2">AG-KIZ</strain>
        <tissue evidence="2">Muscle</tissue>
    </source>
</reference>
<feature type="region of interest" description="Disordered" evidence="1">
    <location>
        <begin position="59"/>
        <end position="82"/>
    </location>
</feature>
<sequence length="108" mass="12070">MWPRSGPHLVLMDYTRTRCGPDLGRHYVAVRRSPVGYCDLAICLCSQSWQRPWLEGVSSGELEQGRGQTAKAREREGQREREHTLFKSQVAGNSLYAATPPAAVINQA</sequence>
<keyword evidence="3" id="KW-1185">Reference proteome</keyword>
<evidence type="ECO:0000313" key="2">
    <source>
        <dbReference type="EMBL" id="ROL55451.1"/>
    </source>
</evidence>
<protein>
    <submittedName>
        <fullName evidence="2">Uncharacterized protein</fullName>
    </submittedName>
</protein>
<evidence type="ECO:0000313" key="3">
    <source>
        <dbReference type="Proteomes" id="UP000281406"/>
    </source>
</evidence>
<evidence type="ECO:0000256" key="1">
    <source>
        <dbReference type="SAM" id="MobiDB-lite"/>
    </source>
</evidence>
<dbReference type="EMBL" id="RJVU01000282">
    <property type="protein sequence ID" value="ROL55451.1"/>
    <property type="molecule type" value="Genomic_DNA"/>
</dbReference>
<accession>A0A3N0ZAN7</accession>
<gene>
    <name evidence="2" type="ORF">DPX16_20827</name>
</gene>
<organism evidence="2 3">
    <name type="scientific">Anabarilius grahami</name>
    <name type="common">Kanglang fish</name>
    <name type="synonym">Barilius grahami</name>
    <dbReference type="NCBI Taxonomy" id="495550"/>
    <lineage>
        <taxon>Eukaryota</taxon>
        <taxon>Metazoa</taxon>
        <taxon>Chordata</taxon>
        <taxon>Craniata</taxon>
        <taxon>Vertebrata</taxon>
        <taxon>Euteleostomi</taxon>
        <taxon>Actinopterygii</taxon>
        <taxon>Neopterygii</taxon>
        <taxon>Teleostei</taxon>
        <taxon>Ostariophysi</taxon>
        <taxon>Cypriniformes</taxon>
        <taxon>Xenocyprididae</taxon>
        <taxon>Xenocypridinae</taxon>
        <taxon>Xenocypridinae incertae sedis</taxon>
        <taxon>Anabarilius</taxon>
    </lineage>
</organism>
<name>A0A3N0ZAN7_ANAGA</name>
<comment type="caution">
    <text evidence="2">The sequence shown here is derived from an EMBL/GenBank/DDBJ whole genome shotgun (WGS) entry which is preliminary data.</text>
</comment>
<dbReference type="Proteomes" id="UP000281406">
    <property type="component" value="Unassembled WGS sequence"/>
</dbReference>
<feature type="compositionally biased region" description="Basic and acidic residues" evidence="1">
    <location>
        <begin position="71"/>
        <end position="82"/>
    </location>
</feature>